<accession>A0A081P0S2</accession>
<reference evidence="1 2" key="1">
    <citation type="submission" date="2014-06" db="EMBL/GenBank/DDBJ databases">
        <title>Draft genome sequence of Paenibacillus sp. MSt1.</title>
        <authorList>
            <person name="Aw Y.K."/>
            <person name="Ong K.S."/>
            <person name="Gan H.M."/>
            <person name="Lee S.M."/>
        </authorList>
    </citation>
    <scope>NUCLEOTIDE SEQUENCE [LARGE SCALE GENOMIC DNA]</scope>
    <source>
        <strain evidence="1 2">MSt1</strain>
    </source>
</reference>
<dbReference type="Proteomes" id="UP000028123">
    <property type="component" value="Unassembled WGS sequence"/>
</dbReference>
<dbReference type="OrthoDB" id="2555079at2"/>
<name>A0A081P0S2_9BACL</name>
<evidence type="ECO:0000313" key="2">
    <source>
        <dbReference type="Proteomes" id="UP000028123"/>
    </source>
</evidence>
<evidence type="ECO:0000313" key="1">
    <source>
        <dbReference type="EMBL" id="KEQ24295.1"/>
    </source>
</evidence>
<keyword evidence="2" id="KW-1185">Reference proteome</keyword>
<dbReference type="eggNOG" id="ENOG5032KIF">
    <property type="taxonomic scope" value="Bacteria"/>
</dbReference>
<dbReference type="RefSeq" id="WP_036685301.1">
    <property type="nucleotide sequence ID" value="NZ_JNVM01000016.1"/>
</dbReference>
<dbReference type="AlphaFoldDB" id="A0A081P0S2"/>
<protein>
    <submittedName>
        <fullName evidence="1">Uncharacterized protein</fullName>
    </submittedName>
</protein>
<organism evidence="1 2">
    <name type="scientific">Paenibacillus tyrfis</name>
    <dbReference type="NCBI Taxonomy" id="1501230"/>
    <lineage>
        <taxon>Bacteria</taxon>
        <taxon>Bacillati</taxon>
        <taxon>Bacillota</taxon>
        <taxon>Bacilli</taxon>
        <taxon>Bacillales</taxon>
        <taxon>Paenibacillaceae</taxon>
        <taxon>Paenibacillus</taxon>
    </lineage>
</organism>
<proteinExistence type="predicted"/>
<comment type="caution">
    <text evidence="1">The sequence shown here is derived from an EMBL/GenBank/DDBJ whole genome shotgun (WGS) entry which is preliminary data.</text>
</comment>
<sequence length="251" mass="29813">MRYDTEIACTSYLTLHEQKLRVKSFLVEYFGTAHFFLVETGFSITAVQEETAFFEWINAGRPNRTTKELFLFKWMEQERRSGHFLVKCSFFNRSEDNSRQKQFEKIVLQMKEHMEHPILTLDITQKEKIIEVRQFHHRADGKIGYGLYPYAEDENGHWRENLGVGLWIYREDFHLLYEGIKEVYPRKESGFEDFDDTGMNFISKSEWKVILNHWSKLAISNPSSLEFLDYVSRWVIAALEQVDEIAIEGNL</sequence>
<gene>
    <name evidence="1" type="ORF">ET33_08350</name>
</gene>
<dbReference type="EMBL" id="JNVM01000016">
    <property type="protein sequence ID" value="KEQ24295.1"/>
    <property type="molecule type" value="Genomic_DNA"/>
</dbReference>